<dbReference type="PANTHER" id="PTHR37529">
    <property type="entry name" value="TRANSPOSASE INSG FOR INSERTION SEQUENCE ELEMENT IS4-RELATED"/>
    <property type="match status" value="1"/>
</dbReference>
<dbReference type="AlphaFoldDB" id="A0A0F9EME0"/>
<reference evidence="2" key="1">
    <citation type="journal article" date="2015" name="Nature">
        <title>Complex archaea that bridge the gap between prokaryotes and eukaryotes.</title>
        <authorList>
            <person name="Spang A."/>
            <person name="Saw J.H."/>
            <person name="Jorgensen S.L."/>
            <person name="Zaremba-Niedzwiedzka K."/>
            <person name="Martijn J."/>
            <person name="Lind A.E."/>
            <person name="van Eijk R."/>
            <person name="Schleper C."/>
            <person name="Guy L."/>
            <person name="Ettema T.J."/>
        </authorList>
    </citation>
    <scope>NUCLEOTIDE SEQUENCE</scope>
</reference>
<dbReference type="InterPro" id="IPR047952">
    <property type="entry name" value="Transpos_IS4"/>
</dbReference>
<dbReference type="Pfam" id="PF01609">
    <property type="entry name" value="DDE_Tnp_1"/>
    <property type="match status" value="1"/>
</dbReference>
<protein>
    <recommendedName>
        <fullName evidence="1">Transposase IS4-like domain-containing protein</fullName>
    </recommendedName>
</protein>
<gene>
    <name evidence="2" type="ORF">LCGC14_2057010</name>
</gene>
<dbReference type="InterPro" id="IPR002559">
    <property type="entry name" value="Transposase_11"/>
</dbReference>
<dbReference type="InterPro" id="IPR012337">
    <property type="entry name" value="RNaseH-like_sf"/>
</dbReference>
<dbReference type="SUPFAM" id="SSF53098">
    <property type="entry name" value="Ribonuclease H-like"/>
    <property type="match status" value="1"/>
</dbReference>
<dbReference type="NCBIfam" id="NF033592">
    <property type="entry name" value="transpos_IS4_1"/>
    <property type="match status" value="1"/>
</dbReference>
<accession>A0A0F9EME0</accession>
<evidence type="ECO:0000259" key="1">
    <source>
        <dbReference type="Pfam" id="PF01609"/>
    </source>
</evidence>
<dbReference type="GO" id="GO:0003677">
    <property type="term" value="F:DNA binding"/>
    <property type="evidence" value="ECO:0007669"/>
    <property type="project" value="InterPro"/>
</dbReference>
<sequence>MNLLKGSLQDELDLFFKNINSTEFEERYVSKAAFSKARANLSHTTFIDANENLVNSFYEKVDYRKWNGFRLTAIDGSTLKLPPSQYVSDHFGRRIPSEVPQAKISSRFDVLNKVCLELLVDPWNGDERNMAHRHLEHVENHDLILYDRGYPCFSLYADHKKRNSQFVMRLAKNWSKETIAFETSNARDKTIEIYPHRPETKQRCLDNNVSTESVKVRLLKVKLPTGEDELLITSLLDKSAHPLGVFKDLYSLRWGIEEDYKTKKVWMEYENFSGKSAESVLQDIFAKMYAQNIVAVISFAAKPLIDKNCKDRKYEYQTNQPQALSKIKNNLFKLTKRSAISLMTSLIHIFSITIEPIRPNRKEKRKHKIRKRTFYPQYKTIR</sequence>
<evidence type="ECO:0000313" key="2">
    <source>
        <dbReference type="EMBL" id="KKL75224.1"/>
    </source>
</evidence>
<name>A0A0F9EME0_9ZZZZ</name>
<comment type="caution">
    <text evidence="2">The sequence shown here is derived from an EMBL/GenBank/DDBJ whole genome shotgun (WGS) entry which is preliminary data.</text>
</comment>
<feature type="domain" description="Transposase IS4-like" evidence="1">
    <location>
        <begin position="68"/>
        <end position="292"/>
    </location>
</feature>
<dbReference type="GO" id="GO:0006313">
    <property type="term" value="P:DNA transposition"/>
    <property type="evidence" value="ECO:0007669"/>
    <property type="project" value="InterPro"/>
</dbReference>
<proteinExistence type="predicted"/>
<dbReference type="GO" id="GO:0004803">
    <property type="term" value="F:transposase activity"/>
    <property type="evidence" value="ECO:0007669"/>
    <property type="project" value="InterPro"/>
</dbReference>
<organism evidence="2">
    <name type="scientific">marine sediment metagenome</name>
    <dbReference type="NCBI Taxonomy" id="412755"/>
    <lineage>
        <taxon>unclassified sequences</taxon>
        <taxon>metagenomes</taxon>
        <taxon>ecological metagenomes</taxon>
    </lineage>
</organism>
<dbReference type="EMBL" id="LAZR01024410">
    <property type="protein sequence ID" value="KKL75224.1"/>
    <property type="molecule type" value="Genomic_DNA"/>
</dbReference>
<dbReference type="PANTHER" id="PTHR37529:SF1">
    <property type="entry name" value="TRANSPOSASE INSG FOR INSERTION SEQUENCE ELEMENT IS4-RELATED"/>
    <property type="match status" value="1"/>
</dbReference>